<organism evidence="2 3">
    <name type="scientific">Streptomyces katrae</name>
    <dbReference type="NCBI Taxonomy" id="68223"/>
    <lineage>
        <taxon>Bacteria</taxon>
        <taxon>Bacillati</taxon>
        <taxon>Actinomycetota</taxon>
        <taxon>Actinomycetes</taxon>
        <taxon>Kitasatosporales</taxon>
        <taxon>Streptomycetaceae</taxon>
        <taxon>Streptomyces</taxon>
    </lineage>
</organism>
<dbReference type="InterPro" id="IPR012296">
    <property type="entry name" value="Nuclease_put_TT1808"/>
</dbReference>
<dbReference type="InterPro" id="IPR008538">
    <property type="entry name" value="Uma2"/>
</dbReference>
<dbReference type="GO" id="GO:0004519">
    <property type="term" value="F:endonuclease activity"/>
    <property type="evidence" value="ECO:0007669"/>
    <property type="project" value="UniProtKB-KW"/>
</dbReference>
<reference evidence="2 3" key="1">
    <citation type="submission" date="2023-05" db="EMBL/GenBank/DDBJ databases">
        <title>Sequencing and Assembly of Streptomyces sp. NP73.</title>
        <authorList>
            <person name="Konwar A.N."/>
            <person name="Saikia K."/>
            <person name="Thakur D."/>
        </authorList>
    </citation>
    <scope>NUCLEOTIDE SEQUENCE [LARGE SCALE GENOMIC DNA]</scope>
    <source>
        <strain evidence="2 3">NP73</strain>
    </source>
</reference>
<keyword evidence="3" id="KW-1185">Reference proteome</keyword>
<comment type="caution">
    <text evidence="2">The sequence shown here is derived from an EMBL/GenBank/DDBJ whole genome shotgun (WGS) entry which is preliminary data.</text>
</comment>
<dbReference type="Proteomes" id="UP001223390">
    <property type="component" value="Unassembled WGS sequence"/>
</dbReference>
<keyword evidence="2" id="KW-0540">Nuclease</keyword>
<proteinExistence type="predicted"/>
<dbReference type="CDD" id="cd06260">
    <property type="entry name" value="DUF820-like"/>
    <property type="match status" value="1"/>
</dbReference>
<dbReference type="PANTHER" id="PTHR35400:SF3">
    <property type="entry name" value="SLL1072 PROTEIN"/>
    <property type="match status" value="1"/>
</dbReference>
<dbReference type="SUPFAM" id="SSF52980">
    <property type="entry name" value="Restriction endonuclease-like"/>
    <property type="match status" value="1"/>
</dbReference>
<evidence type="ECO:0000313" key="2">
    <source>
        <dbReference type="EMBL" id="MDK9498730.1"/>
    </source>
</evidence>
<sequence>MDPGTHQEDTMADLTPEQMRRLHDFAEQLSELAEHQEDRWKVQTTHGQIFLTMMSPTAPHRLNVVRLRRQIEAQTPEVVALNDTNMGDPVTGLTKIPDLMVIAEEDTDDTAKVVNSRDVLMVVEVVSRTNSLTDIRDKLHDYPRMGLPLYVVVDPRKDKKTVTVHSDPSEGPDGIRYRKKVPHAFGDTVTAGRWTLDTSSLKAYPADW</sequence>
<protein>
    <submittedName>
        <fullName evidence="2">Uma2 family endonuclease</fullName>
    </submittedName>
</protein>
<dbReference type="RefSeq" id="WP_285344850.1">
    <property type="nucleotide sequence ID" value="NZ_JASITI010000034.1"/>
</dbReference>
<accession>A0ABT7GYM6</accession>
<dbReference type="EMBL" id="JASITI010000034">
    <property type="protein sequence ID" value="MDK9498730.1"/>
    <property type="molecule type" value="Genomic_DNA"/>
</dbReference>
<dbReference type="Pfam" id="PF05685">
    <property type="entry name" value="Uma2"/>
    <property type="match status" value="1"/>
</dbReference>
<feature type="domain" description="Putative restriction endonuclease" evidence="1">
    <location>
        <begin position="27"/>
        <end position="190"/>
    </location>
</feature>
<evidence type="ECO:0000313" key="3">
    <source>
        <dbReference type="Proteomes" id="UP001223390"/>
    </source>
</evidence>
<keyword evidence="2" id="KW-0255">Endonuclease</keyword>
<dbReference type="Gene3D" id="3.90.1570.10">
    <property type="entry name" value="tt1808, chain A"/>
    <property type="match status" value="1"/>
</dbReference>
<dbReference type="InterPro" id="IPR011335">
    <property type="entry name" value="Restrct_endonuc-II-like"/>
</dbReference>
<gene>
    <name evidence="2" type="ORF">QEZ40_003934</name>
</gene>
<name>A0ABT7GYM6_9ACTN</name>
<evidence type="ECO:0000259" key="1">
    <source>
        <dbReference type="Pfam" id="PF05685"/>
    </source>
</evidence>
<dbReference type="PANTHER" id="PTHR35400">
    <property type="entry name" value="SLR1083 PROTEIN"/>
    <property type="match status" value="1"/>
</dbReference>
<keyword evidence="2" id="KW-0378">Hydrolase</keyword>